<evidence type="ECO:0000256" key="2">
    <source>
        <dbReference type="ARBA" id="ARBA00023125"/>
    </source>
</evidence>
<dbReference type="InterPro" id="IPR000792">
    <property type="entry name" value="Tscrpt_reg_LuxR_C"/>
</dbReference>
<keyword evidence="1" id="KW-0805">Transcription regulation</keyword>
<dbReference type="Gene3D" id="1.10.10.10">
    <property type="entry name" value="Winged helix-like DNA-binding domain superfamily/Winged helix DNA-binding domain"/>
    <property type="match status" value="1"/>
</dbReference>
<dbReference type="InterPro" id="IPR036388">
    <property type="entry name" value="WH-like_DNA-bd_sf"/>
</dbReference>
<name>A0ABT0GUP7_9HYPH</name>
<reference evidence="5" key="1">
    <citation type="submission" date="2022-04" db="EMBL/GenBank/DDBJ databases">
        <title>Roseibium sp. CAU 1639 isolated from mud.</title>
        <authorList>
            <person name="Kim W."/>
        </authorList>
    </citation>
    <scope>NUCLEOTIDE SEQUENCE</scope>
    <source>
        <strain evidence="5">CAU 1639</strain>
    </source>
</reference>
<dbReference type="PRINTS" id="PR00038">
    <property type="entry name" value="HTHLUXR"/>
</dbReference>
<evidence type="ECO:0000259" key="4">
    <source>
        <dbReference type="PROSITE" id="PS50043"/>
    </source>
</evidence>
<dbReference type="PROSITE" id="PS00622">
    <property type="entry name" value="HTH_LUXR_1"/>
    <property type="match status" value="1"/>
</dbReference>
<dbReference type="EMBL" id="JALNMJ010000007">
    <property type="protein sequence ID" value="MCK7613031.1"/>
    <property type="molecule type" value="Genomic_DNA"/>
</dbReference>
<organism evidence="5 6">
    <name type="scientific">Roseibium sediminicola</name>
    <dbReference type="NCBI Taxonomy" id="2933272"/>
    <lineage>
        <taxon>Bacteria</taxon>
        <taxon>Pseudomonadati</taxon>
        <taxon>Pseudomonadota</taxon>
        <taxon>Alphaproteobacteria</taxon>
        <taxon>Hyphomicrobiales</taxon>
        <taxon>Stappiaceae</taxon>
        <taxon>Roseibium</taxon>
    </lineage>
</organism>
<dbReference type="SMART" id="SM00421">
    <property type="entry name" value="HTH_LUXR"/>
    <property type="match status" value="1"/>
</dbReference>
<keyword evidence="2" id="KW-0238">DNA-binding</keyword>
<evidence type="ECO:0000313" key="6">
    <source>
        <dbReference type="Proteomes" id="UP001431221"/>
    </source>
</evidence>
<keyword evidence="6" id="KW-1185">Reference proteome</keyword>
<dbReference type="RefSeq" id="WP_248154493.1">
    <property type="nucleotide sequence ID" value="NZ_JALNMJ010000007.1"/>
</dbReference>
<dbReference type="InterPro" id="IPR016032">
    <property type="entry name" value="Sig_transdc_resp-reg_C-effctor"/>
</dbReference>
<keyword evidence="3" id="KW-0804">Transcription</keyword>
<accession>A0ABT0GUP7</accession>
<dbReference type="Pfam" id="PF00196">
    <property type="entry name" value="GerE"/>
    <property type="match status" value="1"/>
</dbReference>
<evidence type="ECO:0000313" key="5">
    <source>
        <dbReference type="EMBL" id="MCK7613031.1"/>
    </source>
</evidence>
<feature type="domain" description="HTH luxR-type" evidence="4">
    <location>
        <begin position="167"/>
        <end position="232"/>
    </location>
</feature>
<sequence>MSTDDVRRTGSIFYIGAAEKFPPELEGCIEREIDESRFVRITEKKDLFERDPRAEYAKRLFLIDEDFSAERKEAIACLRRSFPEANLCMLINDEVAFPNIIREYFQEDLIKSVLPMNLRIDIWLGAVRLLLNGGHYLPADAIKYMGQEPTPARSSLRSVRRPGVRRQATRFKTLTKRETEVLHLISDGFQNKNIAEKLSLSEHTIKLHIHHIISKLGVSNRTEAAAIFLQADQGHSNRET</sequence>
<comment type="caution">
    <text evidence="5">The sequence shown here is derived from an EMBL/GenBank/DDBJ whole genome shotgun (WGS) entry which is preliminary data.</text>
</comment>
<dbReference type="Proteomes" id="UP001431221">
    <property type="component" value="Unassembled WGS sequence"/>
</dbReference>
<dbReference type="PROSITE" id="PS50043">
    <property type="entry name" value="HTH_LUXR_2"/>
    <property type="match status" value="1"/>
</dbReference>
<protein>
    <submittedName>
        <fullName evidence="5">Response regulator transcription factor</fullName>
    </submittedName>
</protein>
<evidence type="ECO:0000256" key="3">
    <source>
        <dbReference type="ARBA" id="ARBA00023163"/>
    </source>
</evidence>
<evidence type="ECO:0000256" key="1">
    <source>
        <dbReference type="ARBA" id="ARBA00023015"/>
    </source>
</evidence>
<dbReference type="SUPFAM" id="SSF46894">
    <property type="entry name" value="C-terminal effector domain of the bipartite response regulators"/>
    <property type="match status" value="1"/>
</dbReference>
<dbReference type="PANTHER" id="PTHR44688">
    <property type="entry name" value="DNA-BINDING TRANSCRIPTIONAL ACTIVATOR DEVR_DOSR"/>
    <property type="match status" value="1"/>
</dbReference>
<gene>
    <name evidence="5" type="ORF">M0H32_12715</name>
</gene>
<dbReference type="PANTHER" id="PTHR44688:SF16">
    <property type="entry name" value="DNA-BINDING TRANSCRIPTIONAL ACTIVATOR DEVR_DOSR"/>
    <property type="match status" value="1"/>
</dbReference>
<proteinExistence type="predicted"/>
<dbReference type="CDD" id="cd06170">
    <property type="entry name" value="LuxR_C_like"/>
    <property type="match status" value="1"/>
</dbReference>